<dbReference type="Gene3D" id="1.10.510.10">
    <property type="entry name" value="Transferase(Phosphotransferase) domain 1"/>
    <property type="match status" value="1"/>
</dbReference>
<dbReference type="eggNOG" id="KOG0198">
    <property type="taxonomic scope" value="Eukaryota"/>
</dbReference>
<dbReference type="FunFam" id="3.30.200.20:FF:000387">
    <property type="entry name" value="Serine/threonine-protein kinase STE11"/>
    <property type="match status" value="1"/>
</dbReference>
<dbReference type="OrthoDB" id="266718at2759"/>
<comment type="catalytic activity">
    <reaction evidence="8">
        <text>L-threonyl-[protein] + ATP = O-phospho-L-threonyl-[protein] + ADP + H(+)</text>
        <dbReference type="Rhea" id="RHEA:46608"/>
        <dbReference type="Rhea" id="RHEA-COMP:11060"/>
        <dbReference type="Rhea" id="RHEA-COMP:11605"/>
        <dbReference type="ChEBI" id="CHEBI:15378"/>
        <dbReference type="ChEBI" id="CHEBI:30013"/>
        <dbReference type="ChEBI" id="CHEBI:30616"/>
        <dbReference type="ChEBI" id="CHEBI:61977"/>
        <dbReference type="ChEBI" id="CHEBI:456216"/>
        <dbReference type="EC" id="2.7.11.25"/>
    </reaction>
</comment>
<dbReference type="VEuPathDB" id="FungiDB:T551_01324"/>
<dbReference type="InterPro" id="IPR008271">
    <property type="entry name" value="Ser/Thr_kinase_AS"/>
</dbReference>
<gene>
    <name evidence="12" type="ORF">T551_01324</name>
</gene>
<comment type="caution">
    <text evidence="12">The sequence shown here is derived from an EMBL/GenBank/DDBJ whole genome shotgun (WGS) entry which is preliminary data.</text>
</comment>
<dbReference type="GeneID" id="28939842"/>
<dbReference type="GO" id="GO:0005524">
    <property type="term" value="F:ATP binding"/>
    <property type="evidence" value="ECO:0007669"/>
    <property type="project" value="UniProtKB-UniRule"/>
</dbReference>
<dbReference type="Proteomes" id="UP000053447">
    <property type="component" value="Unassembled WGS sequence"/>
</dbReference>
<dbReference type="InterPro" id="IPR000719">
    <property type="entry name" value="Prot_kinase_dom"/>
</dbReference>
<reference evidence="13" key="1">
    <citation type="journal article" date="2016" name="Nat. Commun.">
        <title>Genome analysis of three Pneumocystis species reveals adaptation mechanisms to life exclusively in mammalian hosts.</title>
        <authorList>
            <person name="Ma L."/>
            <person name="Chen Z."/>
            <person name="Huang D.W."/>
            <person name="Kutty G."/>
            <person name="Ishihara M."/>
            <person name="Wang H."/>
            <person name="Abouelleil A."/>
            <person name="Bishop L."/>
            <person name="Davey E."/>
            <person name="Deng R."/>
            <person name="Deng X."/>
            <person name="Fan L."/>
            <person name="Fantoni G."/>
            <person name="Fitzgerald M."/>
            <person name="Gogineni E."/>
            <person name="Goldberg J.M."/>
            <person name="Handley G."/>
            <person name="Hu X."/>
            <person name="Huber C."/>
            <person name="Jiao X."/>
            <person name="Jones K."/>
            <person name="Levin J.Z."/>
            <person name="Liu Y."/>
            <person name="Macdonald P."/>
            <person name="Melnikov A."/>
            <person name="Raley C."/>
            <person name="Sassi M."/>
            <person name="Sherman B.T."/>
            <person name="Song X."/>
            <person name="Sykes S."/>
            <person name="Tran B."/>
            <person name="Walsh L."/>
            <person name="Xia Y."/>
            <person name="Yang J."/>
            <person name="Young S."/>
            <person name="Zeng Q."/>
            <person name="Zheng X."/>
            <person name="Stephens R."/>
            <person name="Nusbaum C."/>
            <person name="Birren B.W."/>
            <person name="Azadi P."/>
            <person name="Lempicki R.A."/>
            <person name="Cuomo C.A."/>
            <person name="Kovacs J.A."/>
        </authorList>
    </citation>
    <scope>NUCLEOTIDE SEQUENCE [LARGE SCALE GENOMIC DNA]</scope>
    <source>
        <strain evidence="13">RU7</strain>
    </source>
</reference>
<keyword evidence="13" id="KW-1185">Reference proteome</keyword>
<dbReference type="PANTHER" id="PTHR48016">
    <property type="entry name" value="MAP KINASE KINASE KINASE SSK2-RELATED-RELATED"/>
    <property type="match status" value="1"/>
</dbReference>
<dbReference type="GO" id="GO:0000196">
    <property type="term" value="P:cell integrity MAPK cascade"/>
    <property type="evidence" value="ECO:0007669"/>
    <property type="project" value="UniProtKB-ARBA"/>
</dbReference>
<evidence type="ECO:0000256" key="7">
    <source>
        <dbReference type="ARBA" id="ARBA00022840"/>
    </source>
</evidence>
<evidence type="ECO:0000256" key="3">
    <source>
        <dbReference type="ARBA" id="ARBA00022527"/>
    </source>
</evidence>
<dbReference type="EC" id="2.7.11.25" evidence="2"/>
<keyword evidence="4" id="KW-0808">Transferase</keyword>
<comment type="catalytic activity">
    <reaction evidence="9">
        <text>L-seryl-[protein] + ATP = O-phospho-L-seryl-[protein] + ADP + H(+)</text>
        <dbReference type="Rhea" id="RHEA:17989"/>
        <dbReference type="Rhea" id="RHEA-COMP:9863"/>
        <dbReference type="Rhea" id="RHEA-COMP:11604"/>
        <dbReference type="ChEBI" id="CHEBI:15378"/>
        <dbReference type="ChEBI" id="CHEBI:29999"/>
        <dbReference type="ChEBI" id="CHEBI:30616"/>
        <dbReference type="ChEBI" id="CHEBI:83421"/>
        <dbReference type="ChEBI" id="CHEBI:456216"/>
        <dbReference type="EC" id="2.7.11.25"/>
    </reaction>
</comment>
<dbReference type="PANTHER" id="PTHR48016:SF48">
    <property type="entry name" value="SERINE_THREONINE-PROTEIN KINASE BCK1_SLK1_SSP31"/>
    <property type="match status" value="1"/>
</dbReference>
<comment type="similarity">
    <text evidence="1">Belongs to the protein kinase superfamily. STE Ser/Thr protein kinase family. MAP kinase kinase kinase subfamily.</text>
</comment>
<evidence type="ECO:0000256" key="2">
    <source>
        <dbReference type="ARBA" id="ARBA00012406"/>
    </source>
</evidence>
<evidence type="ECO:0000256" key="10">
    <source>
        <dbReference type="PROSITE-ProRule" id="PRU10141"/>
    </source>
</evidence>
<dbReference type="Pfam" id="PF00069">
    <property type="entry name" value="Pkinase"/>
    <property type="match status" value="1"/>
</dbReference>
<evidence type="ECO:0000256" key="4">
    <source>
        <dbReference type="ARBA" id="ARBA00022679"/>
    </source>
</evidence>
<dbReference type="InterPro" id="IPR017441">
    <property type="entry name" value="Protein_kinase_ATP_BS"/>
</dbReference>
<evidence type="ECO:0000313" key="12">
    <source>
        <dbReference type="EMBL" id="KTW31252.1"/>
    </source>
</evidence>
<keyword evidence="3" id="KW-0723">Serine/threonine-protein kinase</keyword>
<evidence type="ECO:0000256" key="6">
    <source>
        <dbReference type="ARBA" id="ARBA00022777"/>
    </source>
</evidence>
<dbReference type="PROSITE" id="PS50011">
    <property type="entry name" value="PROTEIN_KINASE_DOM"/>
    <property type="match status" value="1"/>
</dbReference>
<dbReference type="FunFam" id="1.10.510.10:FF:000182">
    <property type="entry name" value="MAP kinase kinase kinase mkh1"/>
    <property type="match status" value="1"/>
</dbReference>
<keyword evidence="7 10" id="KW-0067">ATP-binding</keyword>
<dbReference type="PROSITE" id="PS00107">
    <property type="entry name" value="PROTEIN_KINASE_ATP"/>
    <property type="match status" value="1"/>
</dbReference>
<proteinExistence type="inferred from homology"/>
<dbReference type="InterPro" id="IPR050538">
    <property type="entry name" value="MAP_kinase_kinase_kinase"/>
</dbReference>
<protein>
    <recommendedName>
        <fullName evidence="2">mitogen-activated protein kinase kinase kinase</fullName>
        <ecNumber evidence="2">2.7.11.25</ecNumber>
    </recommendedName>
</protein>
<dbReference type="RefSeq" id="XP_018230242.1">
    <property type="nucleotide sequence ID" value="XM_018373587.1"/>
</dbReference>
<sequence>MHNYSNIVRSMSDSSLHQKMFFLEKRKVKNYICNLHTINQSFNKISIKIPTNQHLITTSSKKISYSFQGNKHMKYLLDWNSKEICKWLYRNGFNIYVERDSLKNRIIGKPLSRPVKYARIKRLQYLEDQKETLRLYHMINKYVNCSITDGKESLVKKKELPMSKYHTSVCYHKEDSKSLTFLPWIKSSDNIVQNNSENIFKVSNFKSRKLANSYGTLISDQYTEKIQEKQYLISFSSDEETFHDSKSFLKNFLTPKNSIFKLFNSNAHRKLKTNTINNNSKESAFFLKLFMPKSKKFQNYNDFYKTSSYKNDNFYEKNQNFQIKKKRSNIFDISDKFMRFLRKNATCVDSSGFKIYQNVSKYKKLKKTESCEFLNNTNATKNSNTLFSNTYKSYKLKNIKNIITKSNISNSWTPKTLNLKNKNRTLELTKIVQSTKDRETFVIVDLTDCINASDIRKQLCRKLGIIELWSECRIFSTQIYTKDYDEELDDEKLIYARFYADNIGTLKFYVEFPSKKVDKNICDTISVYSIPRNELLEQENIYLNLLSNSPILLNKNNNGSQIFNNFFKISSNISNRKMNLESKIQKSFISKSEWDNNISIKNQSYKLETNKKTFLKKTVQFQKNNIYNNLSNQKRKIDFFDVFQNNEENVNFHIRKIKDNINTRLDSLLNQNGNLGYLKSFNNIQLNNNKHINVEKLQLSKKLNTNIITDLPAIFNKLFPSNLEKKLIKQINTLNLNESSEKSYQNIESILKGYSEKNNMSFENEIQLKKNTYNLKNSYIFFESDNLLFDVYDENVHDYSCSKKEINKNILSFKNSDIENSLINTDFSTRNIVKIQELSEKLYNKKCKIKYSNNEHRLKKSLEELPNLNLFELQNSHTQNQTVSKTRILSIIEKSLQPKEVLDLSNSSFIDEIENDQEIFWAIKPKRMSNKMFSEKLKDFKINNSSYNSNINILLNDLEVKNISKMSIEKIFSNEATNSLALKNVENSYDSTSFTSSISSTKSIFEKKICNNDKWGIRPSTQVVYEHLEDFFPNHDLDKPIINQLVDLTNLSDTKHISDTFLTLKFISPVYCTNIQNCMKSIKVVAKEANEAQKKSENSFKDNKSFIPRKKSAKLWGIKSQEIKLNKDKNDYNLVETNSIKKTPTFKWIKGKLIGKGRYGKVYLAMNATTGEMLAVKQVKIYDNLNNQDHEYQKDLIDALNMEIETMKDLDHPNVVQYLGYERTKTTISIFLEYVSGGSIGRCLRKYGKIDKPTIQLFTRQILEGLTYLHSQGILHRDLKTDNILLDVDGICKISDFGISKKSKDIYDDNANMSMQGTIFWMAPEVIQNRKRGYSAKIDIWSLGCLVLEMFAGKRPWSNDEAIGAMFKLGNRSQAPPIPEDIASDIKDDALDFLKSCFIVDPSIRPTAQALLKHPFIENANSEFRFSNSLLSQLIKTE</sequence>
<evidence type="ECO:0000259" key="11">
    <source>
        <dbReference type="PROSITE" id="PS50011"/>
    </source>
</evidence>
<dbReference type="STRING" id="1408657.A0A0W4ZSA5"/>
<name>A0A0W4ZSA5_PNEJ7</name>
<keyword evidence="5 10" id="KW-0547">Nucleotide-binding</keyword>
<dbReference type="PROSITE" id="PS00108">
    <property type="entry name" value="PROTEIN_KINASE_ST"/>
    <property type="match status" value="1"/>
</dbReference>
<dbReference type="InterPro" id="IPR011009">
    <property type="entry name" value="Kinase-like_dom_sf"/>
</dbReference>
<dbReference type="EMBL" id="LFWA01000005">
    <property type="protein sequence ID" value="KTW31252.1"/>
    <property type="molecule type" value="Genomic_DNA"/>
</dbReference>
<feature type="domain" description="Protein kinase" evidence="11">
    <location>
        <begin position="1148"/>
        <end position="1417"/>
    </location>
</feature>
<dbReference type="GO" id="GO:0004709">
    <property type="term" value="F:MAP kinase kinase kinase activity"/>
    <property type="evidence" value="ECO:0007669"/>
    <property type="project" value="UniProtKB-EC"/>
</dbReference>
<evidence type="ECO:0000256" key="9">
    <source>
        <dbReference type="ARBA" id="ARBA00048329"/>
    </source>
</evidence>
<feature type="binding site" evidence="10">
    <location>
        <position position="1177"/>
    </location>
    <ligand>
        <name>ATP</name>
        <dbReference type="ChEBI" id="CHEBI:30616"/>
    </ligand>
</feature>
<evidence type="ECO:0000313" key="13">
    <source>
        <dbReference type="Proteomes" id="UP000053447"/>
    </source>
</evidence>
<evidence type="ECO:0000256" key="1">
    <source>
        <dbReference type="ARBA" id="ARBA00006529"/>
    </source>
</evidence>
<organism evidence="12 13">
    <name type="scientific">Pneumocystis jirovecii (strain RU7)</name>
    <name type="common">Human pneumocystis pneumonia agent</name>
    <dbReference type="NCBI Taxonomy" id="1408657"/>
    <lineage>
        <taxon>Eukaryota</taxon>
        <taxon>Fungi</taxon>
        <taxon>Dikarya</taxon>
        <taxon>Ascomycota</taxon>
        <taxon>Taphrinomycotina</taxon>
        <taxon>Pneumocystomycetes</taxon>
        <taxon>Pneumocystaceae</taxon>
        <taxon>Pneumocystis</taxon>
    </lineage>
</organism>
<keyword evidence="6" id="KW-0418">Kinase</keyword>
<dbReference type="SMART" id="SM00220">
    <property type="entry name" value="S_TKc"/>
    <property type="match status" value="1"/>
</dbReference>
<evidence type="ECO:0000256" key="5">
    <source>
        <dbReference type="ARBA" id="ARBA00022741"/>
    </source>
</evidence>
<evidence type="ECO:0000256" key="8">
    <source>
        <dbReference type="ARBA" id="ARBA00047559"/>
    </source>
</evidence>
<accession>A0A0W4ZSA5</accession>
<dbReference type="SUPFAM" id="SSF56112">
    <property type="entry name" value="Protein kinase-like (PK-like)"/>
    <property type="match status" value="1"/>
</dbReference>